<dbReference type="OrthoDB" id="7341239at2"/>
<dbReference type="Proteomes" id="UP000245708">
    <property type="component" value="Unassembled WGS sequence"/>
</dbReference>
<accession>A0A316GF16</accession>
<comment type="caution">
    <text evidence="1">The sequence shown here is derived from an EMBL/GenBank/DDBJ whole genome shotgun (WGS) entry which is preliminary data.</text>
</comment>
<protein>
    <submittedName>
        <fullName evidence="1">Uncharacterized protein</fullName>
    </submittedName>
</protein>
<dbReference type="RefSeq" id="WP_109669402.1">
    <property type="nucleotide sequence ID" value="NZ_QGGW01000007.1"/>
</dbReference>
<organism evidence="1 2">
    <name type="scientific">Roseicyclus mahoneyensis</name>
    <dbReference type="NCBI Taxonomy" id="164332"/>
    <lineage>
        <taxon>Bacteria</taxon>
        <taxon>Pseudomonadati</taxon>
        <taxon>Pseudomonadota</taxon>
        <taxon>Alphaproteobacteria</taxon>
        <taxon>Rhodobacterales</taxon>
        <taxon>Roseobacteraceae</taxon>
        <taxon>Roseicyclus</taxon>
    </lineage>
</organism>
<name>A0A316GF16_9RHOB</name>
<gene>
    <name evidence="1" type="ORF">C7455_107148</name>
</gene>
<dbReference type="AlphaFoldDB" id="A0A316GF16"/>
<sequence length="85" mass="9014">MSGYESAIAAGVPDVTDAGTGSIQRQSPDQIGLARERLGRLHGHLASTGAAVIMIALDAKAILRLRPSLMVQMIHPVPDKPWCDL</sequence>
<dbReference type="EMBL" id="QGGW01000007">
    <property type="protein sequence ID" value="PWK59603.1"/>
    <property type="molecule type" value="Genomic_DNA"/>
</dbReference>
<proteinExistence type="predicted"/>
<reference evidence="1 2" key="1">
    <citation type="submission" date="2018-05" db="EMBL/GenBank/DDBJ databases">
        <title>Genomic Encyclopedia of Type Strains, Phase IV (KMG-IV): sequencing the most valuable type-strain genomes for metagenomic binning, comparative biology and taxonomic classification.</title>
        <authorList>
            <person name="Goeker M."/>
        </authorList>
    </citation>
    <scope>NUCLEOTIDE SEQUENCE [LARGE SCALE GENOMIC DNA]</scope>
    <source>
        <strain evidence="1 2">DSM 16097</strain>
    </source>
</reference>
<evidence type="ECO:0000313" key="1">
    <source>
        <dbReference type="EMBL" id="PWK59603.1"/>
    </source>
</evidence>
<evidence type="ECO:0000313" key="2">
    <source>
        <dbReference type="Proteomes" id="UP000245708"/>
    </source>
</evidence>
<keyword evidence="2" id="KW-1185">Reference proteome</keyword>